<name>A0ABK8G7P7_ANOGA</name>
<dbReference type="InterPro" id="IPR013785">
    <property type="entry name" value="Aldolase_TIM"/>
</dbReference>
<dbReference type="PANTHER" id="PTHR10578">
    <property type="entry name" value="S -2-HYDROXY-ACID OXIDASE-RELATED"/>
    <property type="match status" value="1"/>
</dbReference>
<evidence type="ECO:0000313" key="5">
    <source>
        <dbReference type="EnsemblMetazoa" id="AGAP029960.P21"/>
    </source>
</evidence>
<dbReference type="SUPFAM" id="SSF51395">
    <property type="entry name" value="FMN-linked oxidoreductases"/>
    <property type="match status" value="1"/>
</dbReference>
<keyword evidence="3" id="KW-0288">FMN</keyword>
<dbReference type="EMBL" id="AAAB01008849">
    <property type="status" value="NOT_ANNOTATED_CDS"/>
    <property type="molecule type" value="Genomic_DNA"/>
</dbReference>
<sequence>MDLDQCSLRISTEKTPVDVPLVIGPISITNAALHHNASIFLTAAKIAEHFQLPYVHTLKSPVSMEELDGSIFKPTTVRWLEVFPFVDECMLRSLVRQAEHCGFSAFVLSFLGPSNHVMSIFNEQPHVRFSDLHRTQGEAIYRSKYMLPPAREAKPVTWFIDQFRCCTEAPVIACVSTTQQDLIFQALYAGVDIICVVIDEYTPFPIFVKLIQMIKQSIFINTPIYAGGSSFTETEVAELIALGVVRIMIDQPIVWGYMIDGFDGICNVVNIYKNRIRNKR</sequence>
<evidence type="ECO:0000256" key="3">
    <source>
        <dbReference type="ARBA" id="ARBA00022643"/>
    </source>
</evidence>
<dbReference type="Proteomes" id="UP000007062">
    <property type="component" value="Chromosome 3L"/>
</dbReference>
<evidence type="ECO:0000256" key="1">
    <source>
        <dbReference type="ARBA" id="ARBA00001917"/>
    </source>
</evidence>
<organism evidence="5 6">
    <name type="scientific">Anopheles gambiae</name>
    <name type="common">African malaria mosquito</name>
    <dbReference type="NCBI Taxonomy" id="7165"/>
    <lineage>
        <taxon>Eukaryota</taxon>
        <taxon>Metazoa</taxon>
        <taxon>Ecdysozoa</taxon>
        <taxon>Arthropoda</taxon>
        <taxon>Hexapoda</taxon>
        <taxon>Insecta</taxon>
        <taxon>Pterygota</taxon>
        <taxon>Neoptera</taxon>
        <taxon>Endopterygota</taxon>
        <taxon>Diptera</taxon>
        <taxon>Nematocera</taxon>
        <taxon>Culicoidea</taxon>
        <taxon>Culicidae</taxon>
        <taxon>Anophelinae</taxon>
        <taxon>Anopheles</taxon>
    </lineage>
</organism>
<accession>A0ABK8G7P7</accession>
<evidence type="ECO:0000259" key="4">
    <source>
        <dbReference type="Pfam" id="PF01070"/>
    </source>
</evidence>
<evidence type="ECO:0000313" key="6">
    <source>
        <dbReference type="Proteomes" id="UP000007062"/>
    </source>
</evidence>
<keyword evidence="2" id="KW-0285">Flavoprotein</keyword>
<reference evidence="5 6" key="2">
    <citation type="journal article" date="2004" name="Trends Parasitol.">
        <title>The Anopheles gambiae genome: an update.</title>
        <authorList>
            <person name="Mongin E."/>
            <person name="Louis C."/>
            <person name="Holt R.A."/>
            <person name="Birney E."/>
            <person name="Collins F.H."/>
        </authorList>
    </citation>
    <scope>NUCLEOTIDE SEQUENCE [LARGE SCALE GENOMIC DNA]</scope>
    <source>
        <strain evidence="5 6">PEST</strain>
    </source>
</reference>
<dbReference type="Gene3D" id="3.20.20.70">
    <property type="entry name" value="Aldolase class I"/>
    <property type="match status" value="1"/>
</dbReference>
<comment type="cofactor">
    <cofactor evidence="1">
        <name>FMN</name>
        <dbReference type="ChEBI" id="CHEBI:58210"/>
    </cofactor>
</comment>
<dbReference type="InterPro" id="IPR000262">
    <property type="entry name" value="FMN-dep_DH"/>
</dbReference>
<reference evidence="5" key="3">
    <citation type="submission" date="2025-05" db="UniProtKB">
        <authorList>
            <consortium name="EnsemblMetazoa"/>
        </authorList>
    </citation>
    <scope>IDENTIFICATION</scope>
    <source>
        <strain evidence="5">PEST</strain>
    </source>
</reference>
<dbReference type="Pfam" id="PF01070">
    <property type="entry name" value="FMN_dh"/>
    <property type="match status" value="1"/>
</dbReference>
<evidence type="ECO:0000256" key="2">
    <source>
        <dbReference type="ARBA" id="ARBA00022630"/>
    </source>
</evidence>
<dbReference type="EnsemblMetazoa" id="AGAP029960.R21">
    <property type="protein sequence ID" value="AGAP029960.P21"/>
    <property type="gene ID" value="AGAP029960"/>
</dbReference>
<feature type="domain" description="FMN-dependent dehydrogenase" evidence="4">
    <location>
        <begin position="3"/>
        <end position="108"/>
    </location>
</feature>
<proteinExistence type="predicted"/>
<protein>
    <recommendedName>
        <fullName evidence="4">FMN-dependent dehydrogenase domain-containing protein</fullName>
    </recommendedName>
</protein>
<reference evidence="5 6" key="1">
    <citation type="journal article" date="2002" name="Science">
        <title>The genome sequence of the malaria mosquito Anopheles gambiae.</title>
        <authorList>
            <person name="Holt R.A."/>
            <person name="Subramanian G.M."/>
            <person name="Halpern A."/>
            <person name="Sutton G.G."/>
            <person name="Charlab R."/>
            <person name="Nusskern D.R."/>
            <person name="Wincker P."/>
            <person name="Clark A.G."/>
            <person name="Ribeiro J.M."/>
            <person name="Wides R."/>
            <person name="Salzberg S.L."/>
            <person name="Loftus B."/>
            <person name="Yandell M."/>
            <person name="Majoros W.H."/>
            <person name="Rusch D.B."/>
            <person name="Lai Z."/>
            <person name="Kraft C.L."/>
            <person name="Abril J.F."/>
            <person name="Anthouard V."/>
            <person name="Arensburger P."/>
            <person name="Atkinson P.W."/>
            <person name="Baden H."/>
            <person name="de Berardinis V."/>
            <person name="Baldwin D."/>
            <person name="Benes V."/>
            <person name="Biedler J."/>
            <person name="Blass C."/>
            <person name="Bolanos R."/>
            <person name="Boscus D."/>
            <person name="Barnstead M."/>
            <person name="Cai S."/>
            <person name="Center A."/>
            <person name="Chaturverdi K."/>
            <person name="Christophides G.K."/>
            <person name="Chrystal M.A."/>
            <person name="Clamp M."/>
            <person name="Cravchik A."/>
            <person name="Curwen V."/>
            <person name="Dana A."/>
            <person name="Delcher A."/>
            <person name="Dew I."/>
            <person name="Evans C.A."/>
            <person name="Flanigan M."/>
            <person name="Grundschober-Freimoser A."/>
            <person name="Friedli L."/>
            <person name="Gu Z."/>
            <person name="Guan P."/>
            <person name="Guigo R."/>
            <person name="Hillenmeyer M.E."/>
            <person name="Hladun S.L."/>
            <person name="Hogan J.R."/>
            <person name="Hong Y.S."/>
            <person name="Hoover J."/>
            <person name="Jaillon O."/>
            <person name="Ke Z."/>
            <person name="Kodira C."/>
            <person name="Kokoza E."/>
            <person name="Koutsos A."/>
            <person name="Letunic I."/>
            <person name="Levitsky A."/>
            <person name="Liang Y."/>
            <person name="Lin J.J."/>
            <person name="Lobo N.F."/>
            <person name="Lopez J.R."/>
            <person name="Malek J.A."/>
            <person name="McIntosh T.C."/>
            <person name="Meister S."/>
            <person name="Miller J."/>
            <person name="Mobarry C."/>
            <person name="Mongin E."/>
            <person name="Murphy S.D."/>
            <person name="O'Brochta D.A."/>
            <person name="Pfannkoch C."/>
            <person name="Qi R."/>
            <person name="Regier M.A."/>
            <person name="Remington K."/>
            <person name="Shao H."/>
            <person name="Sharakhova M.V."/>
            <person name="Sitter C.D."/>
            <person name="Shetty J."/>
            <person name="Smith T.J."/>
            <person name="Strong R."/>
            <person name="Sun J."/>
            <person name="Thomasova D."/>
            <person name="Ton L.Q."/>
            <person name="Topalis P."/>
            <person name="Tu Z."/>
            <person name="Unger M.F."/>
            <person name="Walenz B."/>
            <person name="Wang A."/>
            <person name="Wang J."/>
            <person name="Wang M."/>
            <person name="Wang X."/>
            <person name="Woodford K.J."/>
            <person name="Wortman J.R."/>
            <person name="Wu M."/>
            <person name="Yao A."/>
            <person name="Zdobnov E.M."/>
            <person name="Zhang H."/>
            <person name="Zhao Q."/>
            <person name="Zhao S."/>
            <person name="Zhu S.C."/>
            <person name="Zhimulev I."/>
            <person name="Coluzzi M."/>
            <person name="della Torre A."/>
            <person name="Roth C.W."/>
            <person name="Louis C."/>
            <person name="Kalush F."/>
            <person name="Mural R.J."/>
            <person name="Myers E.W."/>
            <person name="Adams M.D."/>
            <person name="Smith H.O."/>
            <person name="Broder S."/>
            <person name="Gardner M.J."/>
            <person name="Fraser C.M."/>
            <person name="Birney E."/>
            <person name="Bork P."/>
            <person name="Brey P.T."/>
            <person name="Venter J.C."/>
            <person name="Weissenbach J."/>
            <person name="Kafatos F.C."/>
            <person name="Collins F.H."/>
            <person name="Hoffman S.L."/>
        </authorList>
    </citation>
    <scope>NUCLEOTIDE SEQUENCE [LARGE SCALE GENOMIC DNA]</scope>
    <source>
        <strain evidence="5 6">PEST</strain>
    </source>
</reference>
<dbReference type="PANTHER" id="PTHR10578:SF107">
    <property type="entry name" value="2-HYDROXYACID OXIDASE 1"/>
    <property type="match status" value="1"/>
</dbReference>
<keyword evidence="6" id="KW-1185">Reference proteome</keyword>